<evidence type="ECO:0000313" key="5">
    <source>
        <dbReference type="EMBL" id="SVA04253.1"/>
    </source>
</evidence>
<dbReference type="SUPFAM" id="SSF48498">
    <property type="entry name" value="Tetracyclin repressor-like, C-terminal domain"/>
    <property type="match status" value="1"/>
</dbReference>
<dbReference type="GO" id="GO:0000976">
    <property type="term" value="F:transcription cis-regulatory region binding"/>
    <property type="evidence" value="ECO:0007669"/>
    <property type="project" value="TreeGrafter"/>
</dbReference>
<protein>
    <recommendedName>
        <fullName evidence="4">HTH tetR-type domain-containing protein</fullName>
    </recommendedName>
</protein>
<evidence type="ECO:0000259" key="4">
    <source>
        <dbReference type="PROSITE" id="PS50977"/>
    </source>
</evidence>
<dbReference type="InterPro" id="IPR036271">
    <property type="entry name" value="Tet_transcr_reg_TetR-rel_C_sf"/>
</dbReference>
<keyword evidence="3" id="KW-0804">Transcription</keyword>
<dbReference type="InterPro" id="IPR050109">
    <property type="entry name" value="HTH-type_TetR-like_transc_reg"/>
</dbReference>
<sequence>VATTRTSSRHAGLDRDDVVKAALLLVDEGGPEALTMRRLAGELDVATTTIYWHVGSRDDVVDAVIRRHGERLGEQATSGDTPRQRVMSVARHLWESALAHRGITRLAELHGETSVLNKHLEVAMARELTAAGVVGEDARDALRAILICVGGFLVLALRDERAITPERSRTAVWSGVEDPDVDPSTRLALTTQVDLPALFERTVQNVVDTYVPEG</sequence>
<dbReference type="Pfam" id="PF00440">
    <property type="entry name" value="TetR_N"/>
    <property type="match status" value="1"/>
</dbReference>
<reference evidence="5" key="1">
    <citation type="submission" date="2018-05" db="EMBL/GenBank/DDBJ databases">
        <authorList>
            <person name="Lanie J.A."/>
            <person name="Ng W.-L."/>
            <person name="Kazmierczak K.M."/>
            <person name="Andrzejewski T.M."/>
            <person name="Davidsen T.M."/>
            <person name="Wayne K.J."/>
            <person name="Tettelin H."/>
            <person name="Glass J.I."/>
            <person name="Rusch D."/>
            <person name="Podicherti R."/>
            <person name="Tsui H.-C.T."/>
            <person name="Winkler M.E."/>
        </authorList>
    </citation>
    <scope>NUCLEOTIDE SEQUENCE</scope>
</reference>
<dbReference type="Gene3D" id="1.10.357.10">
    <property type="entry name" value="Tetracycline Repressor, domain 2"/>
    <property type="match status" value="1"/>
</dbReference>
<dbReference type="SUPFAM" id="SSF46689">
    <property type="entry name" value="Homeodomain-like"/>
    <property type="match status" value="1"/>
</dbReference>
<dbReference type="PANTHER" id="PTHR30055">
    <property type="entry name" value="HTH-TYPE TRANSCRIPTIONAL REGULATOR RUTR"/>
    <property type="match status" value="1"/>
</dbReference>
<dbReference type="InterPro" id="IPR001647">
    <property type="entry name" value="HTH_TetR"/>
</dbReference>
<accession>A0A381SSI2</accession>
<dbReference type="GO" id="GO:0003700">
    <property type="term" value="F:DNA-binding transcription factor activity"/>
    <property type="evidence" value="ECO:0007669"/>
    <property type="project" value="TreeGrafter"/>
</dbReference>
<dbReference type="AlphaFoldDB" id="A0A381SSI2"/>
<evidence type="ECO:0000256" key="2">
    <source>
        <dbReference type="ARBA" id="ARBA00023125"/>
    </source>
</evidence>
<keyword evidence="1" id="KW-0805">Transcription regulation</keyword>
<keyword evidence="2" id="KW-0238">DNA-binding</keyword>
<gene>
    <name evidence="5" type="ORF">METZ01_LOCUS57107</name>
</gene>
<name>A0A381SSI2_9ZZZZ</name>
<feature type="domain" description="HTH tetR-type" evidence="4">
    <location>
        <begin position="12"/>
        <end position="72"/>
    </location>
</feature>
<proteinExistence type="predicted"/>
<dbReference type="PROSITE" id="PS50977">
    <property type="entry name" value="HTH_TETR_2"/>
    <property type="match status" value="1"/>
</dbReference>
<evidence type="ECO:0000256" key="1">
    <source>
        <dbReference type="ARBA" id="ARBA00023015"/>
    </source>
</evidence>
<dbReference type="EMBL" id="UINC01003206">
    <property type="protein sequence ID" value="SVA04253.1"/>
    <property type="molecule type" value="Genomic_DNA"/>
</dbReference>
<dbReference type="InterPro" id="IPR009057">
    <property type="entry name" value="Homeodomain-like_sf"/>
</dbReference>
<organism evidence="5">
    <name type="scientific">marine metagenome</name>
    <dbReference type="NCBI Taxonomy" id="408172"/>
    <lineage>
        <taxon>unclassified sequences</taxon>
        <taxon>metagenomes</taxon>
        <taxon>ecological metagenomes</taxon>
    </lineage>
</organism>
<feature type="non-terminal residue" evidence="5">
    <location>
        <position position="1"/>
    </location>
</feature>
<evidence type="ECO:0000256" key="3">
    <source>
        <dbReference type="ARBA" id="ARBA00023163"/>
    </source>
</evidence>
<dbReference type="PANTHER" id="PTHR30055:SF151">
    <property type="entry name" value="TRANSCRIPTIONAL REGULATORY PROTEIN"/>
    <property type="match status" value="1"/>
</dbReference>
<dbReference type="Gene3D" id="1.10.10.60">
    <property type="entry name" value="Homeodomain-like"/>
    <property type="match status" value="1"/>
</dbReference>